<proteinExistence type="predicted"/>
<feature type="transmembrane region" description="Helical" evidence="1">
    <location>
        <begin position="42"/>
        <end position="61"/>
    </location>
</feature>
<dbReference type="GeneID" id="20085203"/>
<keyword evidence="1" id="KW-1133">Transmembrane helix</keyword>
<feature type="transmembrane region" description="Helical" evidence="1">
    <location>
        <begin position="231"/>
        <end position="255"/>
    </location>
</feature>
<feature type="transmembrane region" description="Helical" evidence="1">
    <location>
        <begin position="267"/>
        <end position="285"/>
    </location>
</feature>
<protein>
    <recommendedName>
        <fullName evidence="3">G-protein coupled receptors family 1 profile domain-containing protein</fullName>
    </recommendedName>
</protein>
<evidence type="ECO:0008006" key="3">
    <source>
        <dbReference type="Google" id="ProtNLM"/>
    </source>
</evidence>
<sequence>MATPIPTTLRGPPGPGNVSTFASLRHYENQNEARAMLFFDSIALALSASMTLTACATVFKWKSVRKHATHSTMFMVFLSLGLWSLSTLVRIVLIYTGIDPGPPKPPIGPPPPGFTPPPPPLGVKVILYTTLVTDMFFNATSLWCILATYEFQRWVWRPRLVHERKTLRWYHLFVQACCVAQVVAVTTVDVLWVPPPPPAIRPLGVAGGSPPGLGGPGKLPPPPAQLLMENIFWTIFCVRWVAVLYPVVLGIVLACSPKARGLNRTQSVHVFVLLLVALNVPYLVVEPLFDFGILNKTEMLLLYSVSKFATYCSGVGMVNLLGLYLVDFDVLYVVKDPPSMPSPSAFLVFESNSYYIPATLVHPRR</sequence>
<reference evidence="2" key="1">
    <citation type="submission" date="2013-12" db="EMBL/GenBank/DDBJ databases">
        <title>The Genome Sequence of Aphanomyces invadans NJM9701.</title>
        <authorList>
            <consortium name="The Broad Institute Genomics Platform"/>
            <person name="Russ C."/>
            <person name="Tyler B."/>
            <person name="van West P."/>
            <person name="Dieguez-Uribeondo J."/>
            <person name="Young S.K."/>
            <person name="Zeng Q."/>
            <person name="Gargeya S."/>
            <person name="Fitzgerald M."/>
            <person name="Abouelleil A."/>
            <person name="Alvarado L."/>
            <person name="Chapman S.B."/>
            <person name="Gainer-Dewar J."/>
            <person name="Goldberg J."/>
            <person name="Griggs A."/>
            <person name="Gujja S."/>
            <person name="Hansen M."/>
            <person name="Howarth C."/>
            <person name="Imamovic A."/>
            <person name="Ireland A."/>
            <person name="Larimer J."/>
            <person name="McCowan C."/>
            <person name="Murphy C."/>
            <person name="Pearson M."/>
            <person name="Poon T.W."/>
            <person name="Priest M."/>
            <person name="Roberts A."/>
            <person name="Saif S."/>
            <person name="Shea T."/>
            <person name="Sykes S."/>
            <person name="Wortman J."/>
            <person name="Nusbaum C."/>
            <person name="Birren B."/>
        </authorList>
    </citation>
    <scope>NUCLEOTIDE SEQUENCE [LARGE SCALE GENOMIC DNA]</scope>
    <source>
        <strain evidence="2">NJM9701</strain>
    </source>
</reference>
<keyword evidence="1" id="KW-0472">Membrane</keyword>
<accession>A0A024TZ96</accession>
<dbReference type="VEuPathDB" id="FungiDB:H310_08153"/>
<feature type="transmembrane region" description="Helical" evidence="1">
    <location>
        <begin position="125"/>
        <end position="149"/>
    </location>
</feature>
<feature type="transmembrane region" description="Helical" evidence="1">
    <location>
        <begin position="169"/>
        <end position="193"/>
    </location>
</feature>
<dbReference type="EMBL" id="KI913967">
    <property type="protein sequence ID" value="ETV99475.1"/>
    <property type="molecule type" value="Genomic_DNA"/>
</dbReference>
<gene>
    <name evidence="2" type="ORF">H310_08153</name>
</gene>
<dbReference type="RefSeq" id="XP_008872031.1">
    <property type="nucleotide sequence ID" value="XM_008873809.1"/>
</dbReference>
<organism evidence="2">
    <name type="scientific">Aphanomyces invadans</name>
    <dbReference type="NCBI Taxonomy" id="157072"/>
    <lineage>
        <taxon>Eukaryota</taxon>
        <taxon>Sar</taxon>
        <taxon>Stramenopiles</taxon>
        <taxon>Oomycota</taxon>
        <taxon>Saprolegniomycetes</taxon>
        <taxon>Saprolegniales</taxon>
        <taxon>Verrucalvaceae</taxon>
        <taxon>Aphanomyces</taxon>
    </lineage>
</organism>
<evidence type="ECO:0000313" key="2">
    <source>
        <dbReference type="EMBL" id="ETV99475.1"/>
    </source>
</evidence>
<keyword evidence="1" id="KW-0812">Transmembrane</keyword>
<dbReference type="AlphaFoldDB" id="A0A024TZ96"/>
<feature type="transmembrane region" description="Helical" evidence="1">
    <location>
        <begin position="73"/>
        <end position="98"/>
    </location>
</feature>
<name>A0A024TZ96_9STRA</name>
<evidence type="ECO:0000256" key="1">
    <source>
        <dbReference type="SAM" id="Phobius"/>
    </source>
</evidence>
<feature type="transmembrane region" description="Helical" evidence="1">
    <location>
        <begin position="305"/>
        <end position="326"/>
    </location>
</feature>